<keyword evidence="2" id="KW-0732">Signal</keyword>
<evidence type="ECO:0000313" key="3">
    <source>
        <dbReference type="EMBL" id="APD72800.1"/>
    </source>
</evidence>
<keyword evidence="1" id="KW-0175">Coiled coil</keyword>
<accession>A0A1J0R4P6</accession>
<feature type="coiled-coil region" evidence="1">
    <location>
        <begin position="40"/>
        <end position="71"/>
    </location>
</feature>
<evidence type="ECO:0000256" key="2">
    <source>
        <dbReference type="SAM" id="SignalP"/>
    </source>
</evidence>
<proteinExistence type="predicted"/>
<dbReference type="VEuPathDB" id="TriTrypDB:Tb427_000423700"/>
<dbReference type="EMBL" id="KX698844">
    <property type="protein sequence ID" value="APD72800.1"/>
    <property type="molecule type" value="Genomic_DNA"/>
</dbReference>
<feature type="signal peptide" evidence="2">
    <location>
        <begin position="1"/>
        <end position="23"/>
    </location>
</feature>
<reference evidence="3" key="1">
    <citation type="submission" date="2016-08" db="EMBL/GenBank/DDBJ databases">
        <title>VSG repertoire of Trypanosoma brucei EATRO 1125.</title>
        <authorList>
            <person name="Cross G.A."/>
        </authorList>
    </citation>
    <scope>NUCLEOTIDE SEQUENCE</scope>
    <source>
        <strain evidence="3">EATRO 1125</strain>
    </source>
</reference>
<sequence>MKQNSQVLLIFIASVLALKNGNAKHLQNTTKQLKTACDVASHLTELAKQLKNKLTDQAEQLQQRRTKITQLRAALAMSTPEHRRVLEAVLAATAKIQANGEHQLTDSIGSIIDGIHALAEIAAAENIVNEAAKITIPETAHQVKNTFLTAGEGRQIVSSIASGTQLSCDVTTFTTRTAEVDNKKFNSTITISLLFLRKNTGSVDPRVGPRICGNDDASEAVCADTGNIQDATQLGIKNRFHNQISPGLNGTHN</sequence>
<evidence type="ECO:0000256" key="1">
    <source>
        <dbReference type="SAM" id="Coils"/>
    </source>
</evidence>
<name>A0A1J0R4P6_9TRYP</name>
<feature type="chain" id="PRO_5012678474" evidence="2">
    <location>
        <begin position="24"/>
        <end position="253"/>
    </location>
</feature>
<protein>
    <submittedName>
        <fullName evidence="3">Variant surface glycoprotein 1125.1629</fullName>
    </submittedName>
</protein>
<organism evidence="3">
    <name type="scientific">Trypanosoma brucei</name>
    <dbReference type="NCBI Taxonomy" id="5691"/>
    <lineage>
        <taxon>Eukaryota</taxon>
        <taxon>Discoba</taxon>
        <taxon>Euglenozoa</taxon>
        <taxon>Kinetoplastea</taxon>
        <taxon>Metakinetoplastina</taxon>
        <taxon>Trypanosomatida</taxon>
        <taxon>Trypanosomatidae</taxon>
        <taxon>Trypanosoma</taxon>
    </lineage>
</organism>
<dbReference type="AlphaFoldDB" id="A0A1J0R4P6"/>
<dbReference type="SUPFAM" id="SSF58087">
    <property type="entry name" value="Variant surface glycoprotein (N-terminal domain)"/>
    <property type="match status" value="1"/>
</dbReference>